<dbReference type="InterPro" id="IPR052358">
    <property type="entry name" value="Aro_Compnd_Degr_Hydrolases"/>
</dbReference>
<dbReference type="RefSeq" id="WP_065832249.1">
    <property type="nucleotide sequence ID" value="NZ_LGSI01000020.1"/>
</dbReference>
<dbReference type="Gene3D" id="3.20.20.140">
    <property type="entry name" value="Metal-dependent hydrolases"/>
    <property type="match status" value="1"/>
</dbReference>
<evidence type="ECO:0000313" key="2">
    <source>
        <dbReference type="EMBL" id="OCR25990.1"/>
    </source>
</evidence>
<feature type="domain" description="Amidohydrolase-related" evidence="1">
    <location>
        <begin position="13"/>
        <end position="272"/>
    </location>
</feature>
<sequence length="275" mass="30276">MSESSLSPMPGACDCHVHIYEPERFPLKQRIARASWSDYQHVQRRLGLERALLVQANGYGFDMGCLLDALAQAGDAARAIAVIAPETSDEALARLHSAGVRGVRFMLIPDASGALGWDALEPISARIAELGWVINLQVDGRQLHDFEARIRALPSLVSIDHTGKFLEPVGIDHAGFKSLLSLLDSGKVWVKVSAPYETSKSGPPHYDDVSVLARTLVQAFPERCLWASNWPHPGRSPAPDDLAMLDLLSEWALDDNVRRRILVDNPARLYGFKPL</sequence>
<dbReference type="GO" id="GO:0016787">
    <property type="term" value="F:hydrolase activity"/>
    <property type="evidence" value="ECO:0007669"/>
    <property type="project" value="UniProtKB-KW"/>
</dbReference>
<dbReference type="OrthoDB" id="9787654at2"/>
<dbReference type="Pfam" id="PF04909">
    <property type="entry name" value="Amidohydro_2"/>
    <property type="match status" value="1"/>
</dbReference>
<dbReference type="SUPFAM" id="SSF51556">
    <property type="entry name" value="Metallo-dependent hydrolases"/>
    <property type="match status" value="1"/>
</dbReference>
<comment type="caution">
    <text evidence="2">The sequence shown here is derived from an EMBL/GenBank/DDBJ whole genome shotgun (WGS) entry which is preliminary data.</text>
</comment>
<keyword evidence="2" id="KW-0378">Hydrolase</keyword>
<dbReference type="EMBL" id="LGSI01000020">
    <property type="protein sequence ID" value="OCR25990.1"/>
    <property type="molecule type" value="Genomic_DNA"/>
</dbReference>
<dbReference type="InterPro" id="IPR006680">
    <property type="entry name" value="Amidohydro-rel"/>
</dbReference>
<dbReference type="InterPro" id="IPR032466">
    <property type="entry name" value="Metal_Hydrolase"/>
</dbReference>
<evidence type="ECO:0000313" key="3">
    <source>
        <dbReference type="Proteomes" id="UP000093104"/>
    </source>
</evidence>
<organism evidence="2 3">
    <name type="scientific">Pseudomonas syringae</name>
    <dbReference type="NCBI Taxonomy" id="317"/>
    <lineage>
        <taxon>Bacteria</taxon>
        <taxon>Pseudomonadati</taxon>
        <taxon>Pseudomonadota</taxon>
        <taxon>Gammaproteobacteria</taxon>
        <taxon>Pseudomonadales</taxon>
        <taxon>Pseudomonadaceae</taxon>
        <taxon>Pseudomonas</taxon>
    </lineage>
</organism>
<evidence type="ECO:0000259" key="1">
    <source>
        <dbReference type="Pfam" id="PF04909"/>
    </source>
</evidence>
<dbReference type="PANTHER" id="PTHR35563">
    <property type="entry name" value="BARREL METAL-DEPENDENT HYDROLASE, PUTATIVE (AFU_ORTHOLOGUE AFUA_1G16240)-RELATED"/>
    <property type="match status" value="1"/>
</dbReference>
<protein>
    <submittedName>
        <fullName evidence="2">Amidohydrolase</fullName>
    </submittedName>
</protein>
<name>A0A1C7Z9Y3_PSESX</name>
<dbReference type="PANTHER" id="PTHR35563:SF2">
    <property type="entry name" value="BARREL METAL-DEPENDENT HYDROLASE, PUTATIVE (AFU_ORTHOLOGUE AFUA_1G16240)-RELATED"/>
    <property type="match status" value="1"/>
</dbReference>
<accession>A0A1C7Z9Y3</accession>
<dbReference type="AlphaFoldDB" id="A0A1C7Z9Y3"/>
<dbReference type="Proteomes" id="UP000093104">
    <property type="component" value="Unassembled WGS sequence"/>
</dbReference>
<reference evidence="2 3" key="1">
    <citation type="submission" date="2015-07" db="EMBL/GenBank/DDBJ databases">
        <title>Draft genome sequence of a diazotrophic, plant growth-promoting rhizobacterium of the Pseudomonas syringae complex.</title>
        <authorList>
            <person name="Patten C.L."/>
            <person name="Jeong H."/>
        </authorList>
    </citation>
    <scope>NUCLEOTIDE SEQUENCE [LARGE SCALE GENOMIC DNA]</scope>
    <source>
        <strain evidence="2 3">GR12-2</strain>
    </source>
</reference>
<dbReference type="PATRIC" id="fig|317.243.peg.4091"/>
<gene>
    <name evidence="2" type="ORF">AFK24_05350</name>
</gene>
<proteinExistence type="predicted"/>